<evidence type="ECO:0000256" key="1">
    <source>
        <dbReference type="ARBA" id="ARBA00012513"/>
    </source>
</evidence>
<feature type="compositionally biased region" description="Low complexity" evidence="9">
    <location>
        <begin position="556"/>
        <end position="589"/>
    </location>
</feature>
<dbReference type="PROSITE" id="PS50011">
    <property type="entry name" value="PROTEIN_KINASE_DOM"/>
    <property type="match status" value="1"/>
</dbReference>
<evidence type="ECO:0000256" key="3">
    <source>
        <dbReference type="ARBA" id="ARBA00022679"/>
    </source>
</evidence>
<dbReference type="GO" id="GO:0005524">
    <property type="term" value="F:ATP binding"/>
    <property type="evidence" value="ECO:0007669"/>
    <property type="project" value="UniProtKB-KW"/>
</dbReference>
<feature type="region of interest" description="Disordered" evidence="9">
    <location>
        <begin position="543"/>
        <end position="589"/>
    </location>
</feature>
<organism evidence="11">
    <name type="scientific">Absidia glauca</name>
    <name type="common">Pin mould</name>
    <dbReference type="NCBI Taxonomy" id="4829"/>
    <lineage>
        <taxon>Eukaryota</taxon>
        <taxon>Fungi</taxon>
        <taxon>Fungi incertae sedis</taxon>
        <taxon>Mucoromycota</taxon>
        <taxon>Mucoromycotina</taxon>
        <taxon>Mucoromycetes</taxon>
        <taxon>Mucorales</taxon>
        <taxon>Cunninghamellaceae</taxon>
        <taxon>Absidia</taxon>
    </lineage>
</organism>
<reference evidence="11" key="1">
    <citation type="submission" date="2016-04" db="EMBL/GenBank/DDBJ databases">
        <authorList>
            <person name="Evans L.H."/>
            <person name="Alamgir A."/>
            <person name="Owens N."/>
            <person name="Weber N.D."/>
            <person name="Virtaneva K."/>
            <person name="Barbian K."/>
            <person name="Babar A."/>
            <person name="Rosenke K."/>
        </authorList>
    </citation>
    <scope>NUCLEOTIDE SEQUENCE [LARGE SCALE GENOMIC DNA]</scope>
    <source>
        <strain evidence="11">CBS 101.48</strain>
    </source>
</reference>
<evidence type="ECO:0000256" key="7">
    <source>
        <dbReference type="ARBA" id="ARBA00047899"/>
    </source>
</evidence>
<evidence type="ECO:0000256" key="4">
    <source>
        <dbReference type="ARBA" id="ARBA00022741"/>
    </source>
</evidence>
<evidence type="ECO:0000256" key="6">
    <source>
        <dbReference type="ARBA" id="ARBA00022840"/>
    </source>
</evidence>
<dbReference type="EC" id="2.7.11.1" evidence="1"/>
<evidence type="ECO:0000259" key="10">
    <source>
        <dbReference type="PROSITE" id="PS50011"/>
    </source>
</evidence>
<dbReference type="OrthoDB" id="10261027at2759"/>
<proteinExistence type="predicted"/>
<keyword evidence="2" id="KW-0723">Serine/threonine-protein kinase</keyword>
<sequence>MNRGPIVLSIDEAEYLLDQLPPPDKDESPMVTKLRTRLQELLTNLRKGAEDVFDASKTTNTTTTSSTHTDNNLTDDFDQAFTKFQNDPLAQYEMHPRFGRYVWDLGDQWYQKWNLVFSMENMWQWSGQIPSSSQDPYSLEMLQPWLDHITKRHNIHPHHRQLLENICDYLFSWQKSNKPLSTTGTSRINTIPFYPPSWFVDKERQNHVEEGDPLAASYCASFMPPYRVNGHTPERWDEVFLKGLTFDPTNEKFDMDPSFIARIIPLYGLTVHFDENTGYSYLMMVMRKASFGNLEANIQNSIPTDYQKPRRQALSIAKAVKDLHWEYIHGNVHPRNILFNFDDTLGELVDATFMQRKKSAPSIVSPVSLRPPSSSSETDGKLTANTMATAAATTTGSPTPPLSPNDPPLSCLDQESRRSYIQHLETSSTKLQHPHHHQAIHSKKGDMSGRWPYVAPEVAQGLTGPTTEADIYSVGVILWQLISRVTFPANAPVDPWVFRIEPIPGVLPEWEQLYADCLAADPTKRPSAYMVYRRLEKMDITTAAPDKQLTPPSPSPSTSVPLSLSIPVSSEPSPTPSISTSSTATPSTLPISQATLDYIHQRRKEVDEFINQHQDQFTSPHQRLTKVREDVILTASVTRSINPGLESYPSPVQGFS</sequence>
<feature type="domain" description="Protein kinase" evidence="10">
    <location>
        <begin position="208"/>
        <end position="538"/>
    </location>
</feature>
<dbReference type="Gene3D" id="1.10.510.10">
    <property type="entry name" value="Transferase(Phosphotransferase) domain 1"/>
    <property type="match status" value="2"/>
</dbReference>
<keyword evidence="3" id="KW-0808">Transferase</keyword>
<dbReference type="InParanoid" id="A0A168SWD5"/>
<dbReference type="PANTHER" id="PTHR44329">
    <property type="entry name" value="SERINE/THREONINE-PROTEIN KINASE TNNI3K-RELATED"/>
    <property type="match status" value="1"/>
</dbReference>
<dbReference type="GO" id="GO:0004674">
    <property type="term" value="F:protein serine/threonine kinase activity"/>
    <property type="evidence" value="ECO:0007669"/>
    <property type="project" value="UniProtKB-KW"/>
</dbReference>
<evidence type="ECO:0000313" key="11">
    <source>
        <dbReference type="EMBL" id="SAM09058.1"/>
    </source>
</evidence>
<evidence type="ECO:0000256" key="9">
    <source>
        <dbReference type="SAM" id="MobiDB-lite"/>
    </source>
</evidence>
<evidence type="ECO:0000313" key="12">
    <source>
        <dbReference type="Proteomes" id="UP000078561"/>
    </source>
</evidence>
<dbReference type="SUPFAM" id="SSF56112">
    <property type="entry name" value="Protein kinase-like (PK-like)"/>
    <property type="match status" value="1"/>
</dbReference>
<keyword evidence="12" id="KW-1185">Reference proteome</keyword>
<dbReference type="InterPro" id="IPR051681">
    <property type="entry name" value="Ser/Thr_Kinases-Pseudokinases"/>
</dbReference>
<feature type="compositionally biased region" description="Low complexity" evidence="9">
    <location>
        <begin position="361"/>
        <end position="376"/>
    </location>
</feature>
<keyword evidence="6" id="KW-0067">ATP-binding</keyword>
<feature type="region of interest" description="Disordered" evidence="9">
    <location>
        <begin position="360"/>
        <end position="380"/>
    </location>
</feature>
<dbReference type="InterPro" id="IPR011009">
    <property type="entry name" value="Kinase-like_dom_sf"/>
</dbReference>
<accession>A0A168SWD5</accession>
<gene>
    <name evidence="11" type="primary">ABSGL_14732.1 scaffold 14966</name>
</gene>
<keyword evidence="4" id="KW-0547">Nucleotide-binding</keyword>
<protein>
    <recommendedName>
        <fullName evidence="1">non-specific serine/threonine protein kinase</fullName>
        <ecNumber evidence="1">2.7.11.1</ecNumber>
    </recommendedName>
</protein>
<dbReference type="OMA" id="NICDYLF"/>
<feature type="region of interest" description="Disordered" evidence="9">
    <location>
        <begin position="392"/>
        <end position="412"/>
    </location>
</feature>
<dbReference type="AlphaFoldDB" id="A0A168SWD5"/>
<dbReference type="InterPro" id="IPR000719">
    <property type="entry name" value="Prot_kinase_dom"/>
</dbReference>
<dbReference type="SMART" id="SM00220">
    <property type="entry name" value="S_TKc"/>
    <property type="match status" value="1"/>
</dbReference>
<keyword evidence="5" id="KW-0418">Kinase</keyword>
<evidence type="ECO:0000256" key="5">
    <source>
        <dbReference type="ARBA" id="ARBA00022777"/>
    </source>
</evidence>
<dbReference type="EMBL" id="LT554985">
    <property type="protein sequence ID" value="SAM09058.1"/>
    <property type="molecule type" value="Genomic_DNA"/>
</dbReference>
<comment type="catalytic activity">
    <reaction evidence="8">
        <text>L-seryl-[protein] + ATP = O-phospho-L-seryl-[protein] + ADP + H(+)</text>
        <dbReference type="Rhea" id="RHEA:17989"/>
        <dbReference type="Rhea" id="RHEA-COMP:9863"/>
        <dbReference type="Rhea" id="RHEA-COMP:11604"/>
        <dbReference type="ChEBI" id="CHEBI:15378"/>
        <dbReference type="ChEBI" id="CHEBI:29999"/>
        <dbReference type="ChEBI" id="CHEBI:30616"/>
        <dbReference type="ChEBI" id="CHEBI:83421"/>
        <dbReference type="ChEBI" id="CHEBI:456216"/>
        <dbReference type="EC" id="2.7.11.1"/>
    </reaction>
</comment>
<evidence type="ECO:0000256" key="8">
    <source>
        <dbReference type="ARBA" id="ARBA00048679"/>
    </source>
</evidence>
<dbReference type="Proteomes" id="UP000078561">
    <property type="component" value="Unassembled WGS sequence"/>
</dbReference>
<feature type="compositionally biased region" description="Pro residues" evidence="9">
    <location>
        <begin position="398"/>
        <end position="407"/>
    </location>
</feature>
<comment type="catalytic activity">
    <reaction evidence="7">
        <text>L-threonyl-[protein] + ATP = O-phospho-L-threonyl-[protein] + ADP + H(+)</text>
        <dbReference type="Rhea" id="RHEA:46608"/>
        <dbReference type="Rhea" id="RHEA-COMP:11060"/>
        <dbReference type="Rhea" id="RHEA-COMP:11605"/>
        <dbReference type="ChEBI" id="CHEBI:15378"/>
        <dbReference type="ChEBI" id="CHEBI:30013"/>
        <dbReference type="ChEBI" id="CHEBI:30616"/>
        <dbReference type="ChEBI" id="CHEBI:61977"/>
        <dbReference type="ChEBI" id="CHEBI:456216"/>
        <dbReference type="EC" id="2.7.11.1"/>
    </reaction>
</comment>
<dbReference type="PANTHER" id="PTHR44329:SF285">
    <property type="entry name" value="V-MOS MOLONEY MURINE SARCOMA VIRAL ONCO HOMOLOG"/>
    <property type="match status" value="1"/>
</dbReference>
<evidence type="ECO:0000256" key="2">
    <source>
        <dbReference type="ARBA" id="ARBA00022527"/>
    </source>
</evidence>
<dbReference type="STRING" id="4829.A0A168SWD5"/>
<name>A0A168SWD5_ABSGL</name>